<keyword evidence="2" id="KW-0560">Oxidoreductase</keyword>
<protein>
    <submittedName>
        <fullName evidence="3">Uncharacterized protein</fullName>
    </submittedName>
</protein>
<proteinExistence type="inferred from homology"/>
<evidence type="ECO:0000313" key="4">
    <source>
        <dbReference type="Proteomes" id="UP001196413"/>
    </source>
</evidence>
<gene>
    <name evidence="3" type="ORF">KIN20_026912</name>
</gene>
<dbReference type="Proteomes" id="UP001196413">
    <property type="component" value="Unassembled WGS sequence"/>
</dbReference>
<dbReference type="InterPro" id="IPR002347">
    <property type="entry name" value="SDR_fam"/>
</dbReference>
<dbReference type="PANTHER" id="PTHR24320:SF226">
    <property type="entry name" value="RETINOL DEHYDROGENASE 11"/>
    <property type="match status" value="1"/>
</dbReference>
<dbReference type="AlphaFoldDB" id="A0AAD5QYL9"/>
<comment type="similarity">
    <text evidence="1">Belongs to the short-chain dehydrogenases/reductases (SDR) family.</text>
</comment>
<evidence type="ECO:0000313" key="3">
    <source>
        <dbReference type="EMBL" id="KAJ1366285.1"/>
    </source>
</evidence>
<accession>A0AAD5QYL9</accession>
<dbReference type="InterPro" id="IPR036291">
    <property type="entry name" value="NAD(P)-bd_dom_sf"/>
</dbReference>
<dbReference type="Gene3D" id="3.40.50.720">
    <property type="entry name" value="NAD(P)-binding Rossmann-like Domain"/>
    <property type="match status" value="1"/>
</dbReference>
<dbReference type="GO" id="GO:0016491">
    <property type="term" value="F:oxidoreductase activity"/>
    <property type="evidence" value="ECO:0007669"/>
    <property type="project" value="UniProtKB-KW"/>
</dbReference>
<name>A0AAD5QYL9_PARTN</name>
<dbReference type="SUPFAM" id="SSF51735">
    <property type="entry name" value="NAD(P)-binding Rossmann-fold domains"/>
    <property type="match status" value="1"/>
</dbReference>
<evidence type="ECO:0000256" key="2">
    <source>
        <dbReference type="ARBA" id="ARBA00023002"/>
    </source>
</evidence>
<keyword evidence="4" id="KW-1185">Reference proteome</keyword>
<dbReference type="PANTHER" id="PTHR24320">
    <property type="entry name" value="RETINOL DEHYDROGENASE"/>
    <property type="match status" value="1"/>
</dbReference>
<evidence type="ECO:0000256" key="1">
    <source>
        <dbReference type="ARBA" id="ARBA00006484"/>
    </source>
</evidence>
<organism evidence="3 4">
    <name type="scientific">Parelaphostrongylus tenuis</name>
    <name type="common">Meningeal worm</name>
    <dbReference type="NCBI Taxonomy" id="148309"/>
    <lineage>
        <taxon>Eukaryota</taxon>
        <taxon>Metazoa</taxon>
        <taxon>Ecdysozoa</taxon>
        <taxon>Nematoda</taxon>
        <taxon>Chromadorea</taxon>
        <taxon>Rhabditida</taxon>
        <taxon>Rhabditina</taxon>
        <taxon>Rhabditomorpha</taxon>
        <taxon>Strongyloidea</taxon>
        <taxon>Metastrongylidae</taxon>
        <taxon>Parelaphostrongylus</taxon>
    </lineage>
</organism>
<reference evidence="3" key="1">
    <citation type="submission" date="2021-06" db="EMBL/GenBank/DDBJ databases">
        <title>Parelaphostrongylus tenuis whole genome reference sequence.</title>
        <authorList>
            <person name="Garwood T.J."/>
            <person name="Larsen P.A."/>
            <person name="Fountain-Jones N.M."/>
            <person name="Garbe J.R."/>
            <person name="Macchietto M.G."/>
            <person name="Kania S.A."/>
            <person name="Gerhold R.W."/>
            <person name="Richards J.E."/>
            <person name="Wolf T.M."/>
        </authorList>
    </citation>
    <scope>NUCLEOTIDE SEQUENCE</scope>
    <source>
        <strain evidence="3">MNPRO001-30</strain>
        <tissue evidence="3">Meninges</tissue>
    </source>
</reference>
<comment type="caution">
    <text evidence="3">The sequence shown here is derived from an EMBL/GenBank/DDBJ whole genome shotgun (WGS) entry which is preliminary data.</text>
</comment>
<dbReference type="EMBL" id="JAHQIW010005514">
    <property type="protein sequence ID" value="KAJ1366285.1"/>
    <property type="molecule type" value="Genomic_DNA"/>
</dbReference>
<dbReference type="Pfam" id="PF00106">
    <property type="entry name" value="adh_short"/>
    <property type="match status" value="1"/>
</dbReference>
<sequence length="335" mass="38016">MGDMCPRAPITTAPHALRLEYTIQYKNNMTALQIKAEITANLSSSGYLTVVHVDFSSFESIERCAEKVKRYVPHLDGLFNNIAAELCEREITKNDMEYVQQVSAIGHLTLTQLLLPALTTACGRVVSISSILSKTSGSPNVDEISYVRETYKDVQAYSRSKLLISIITLKLAQRSSDIRFFSTDPGITEMPLWSIFTTFFFSQNGPYFLQTLCSKMHRTVGISPTQAALRVIALGFSPMFDKYSGGHLHNYCFCEVHPMMKELEKIDDIWNAIKEKLSDARFFCDRVPSLMDLQDVDLDKKKKSGEDSQDEFELRKGLKKRFISSKNLFVRQKDP</sequence>